<dbReference type="InterPro" id="IPR000889">
    <property type="entry name" value="Glutathione_peroxidase"/>
</dbReference>
<feature type="chain" id="PRO_5009285850" description="Glutathione peroxidase" evidence="6">
    <location>
        <begin position="23"/>
        <end position="188"/>
    </location>
</feature>
<keyword evidence="3 5" id="KW-0560">Oxidoreductase</keyword>
<dbReference type="AlphaFoldDB" id="A0A1H5U7Y0"/>
<dbReference type="PANTHER" id="PTHR11592">
    <property type="entry name" value="GLUTATHIONE PEROXIDASE"/>
    <property type="match status" value="1"/>
</dbReference>
<accession>A0A1H5U7Y0</accession>
<evidence type="ECO:0000256" key="6">
    <source>
        <dbReference type="SAM" id="SignalP"/>
    </source>
</evidence>
<evidence type="ECO:0000256" key="4">
    <source>
        <dbReference type="PIRSR" id="PIRSR000303-1"/>
    </source>
</evidence>
<gene>
    <name evidence="7" type="ORF">SAMN05444390_101296</name>
</gene>
<dbReference type="Proteomes" id="UP000236745">
    <property type="component" value="Unassembled WGS sequence"/>
</dbReference>
<evidence type="ECO:0000313" key="7">
    <source>
        <dbReference type="EMBL" id="SEF71130.1"/>
    </source>
</evidence>
<dbReference type="InterPro" id="IPR029759">
    <property type="entry name" value="GPX_AS"/>
</dbReference>
<dbReference type="PIRSF" id="PIRSF000303">
    <property type="entry name" value="Glutathion_perox"/>
    <property type="match status" value="1"/>
</dbReference>
<dbReference type="PRINTS" id="PR01011">
    <property type="entry name" value="GLUTPROXDASE"/>
</dbReference>
<name>A0A1H5U7Y0_9GAMM</name>
<dbReference type="RefSeq" id="WP_104001302.1">
    <property type="nucleotide sequence ID" value="NZ_FNVQ01000001.1"/>
</dbReference>
<dbReference type="GO" id="GO:0004601">
    <property type="term" value="F:peroxidase activity"/>
    <property type="evidence" value="ECO:0007669"/>
    <property type="project" value="UniProtKB-KW"/>
</dbReference>
<sequence length="188" mass="20879">MLKRWRWLSLLLGIAVAGSGVARGDAEGLLNFDLRKLADDSEVNLGEEYSGQVLLVVNTASRCAFTKQYDGLEALYAEYKDQGFAVLGFPSNDFGGQEPGTEDQIQDFCRTTYGVEFPMFAKSRVKGADADPFWQNLVAVSGTSPKWNFYKYLIGRDGQMIDTYSSMTSPDSDRLRADIEKALADNKK</sequence>
<evidence type="ECO:0000313" key="8">
    <source>
        <dbReference type="Proteomes" id="UP000236745"/>
    </source>
</evidence>
<dbReference type="Pfam" id="PF00255">
    <property type="entry name" value="GSHPx"/>
    <property type="match status" value="1"/>
</dbReference>
<keyword evidence="2 5" id="KW-0575">Peroxidase</keyword>
<dbReference type="Gene3D" id="3.40.30.10">
    <property type="entry name" value="Glutaredoxin"/>
    <property type="match status" value="1"/>
</dbReference>
<dbReference type="PROSITE" id="PS00460">
    <property type="entry name" value="GLUTATHIONE_PEROXID_1"/>
    <property type="match status" value="1"/>
</dbReference>
<evidence type="ECO:0000256" key="2">
    <source>
        <dbReference type="ARBA" id="ARBA00022559"/>
    </source>
</evidence>
<dbReference type="PANTHER" id="PTHR11592:SF44">
    <property type="entry name" value="GLUTATHIONE PEROXIDASE"/>
    <property type="match status" value="1"/>
</dbReference>
<protein>
    <recommendedName>
        <fullName evidence="5">Glutathione peroxidase</fullName>
    </recommendedName>
</protein>
<comment type="similarity">
    <text evidence="1 5">Belongs to the glutathione peroxidase family.</text>
</comment>
<dbReference type="SUPFAM" id="SSF52833">
    <property type="entry name" value="Thioredoxin-like"/>
    <property type="match status" value="1"/>
</dbReference>
<dbReference type="PROSITE" id="PS51355">
    <property type="entry name" value="GLUTATHIONE_PEROXID_3"/>
    <property type="match status" value="1"/>
</dbReference>
<reference evidence="7 8" key="1">
    <citation type="submission" date="2016-10" db="EMBL/GenBank/DDBJ databases">
        <authorList>
            <person name="de Groot N.N."/>
        </authorList>
    </citation>
    <scope>NUCLEOTIDE SEQUENCE [LARGE SCALE GENOMIC DNA]</scope>
    <source>
        <strain evidence="7 8">DSM 22012</strain>
    </source>
</reference>
<dbReference type="InterPro" id="IPR036249">
    <property type="entry name" value="Thioredoxin-like_sf"/>
</dbReference>
<evidence type="ECO:0000256" key="5">
    <source>
        <dbReference type="RuleBase" id="RU000499"/>
    </source>
</evidence>
<keyword evidence="8" id="KW-1185">Reference proteome</keyword>
<dbReference type="CDD" id="cd00340">
    <property type="entry name" value="GSH_Peroxidase"/>
    <property type="match status" value="1"/>
</dbReference>
<keyword evidence="6" id="KW-0732">Signal</keyword>
<evidence type="ECO:0000256" key="1">
    <source>
        <dbReference type="ARBA" id="ARBA00006926"/>
    </source>
</evidence>
<dbReference type="EMBL" id="FNVQ01000001">
    <property type="protein sequence ID" value="SEF71130.1"/>
    <property type="molecule type" value="Genomic_DNA"/>
</dbReference>
<proteinExistence type="inferred from homology"/>
<organism evidence="7 8">
    <name type="scientific">Marinobacterium lutimaris</name>
    <dbReference type="NCBI Taxonomy" id="568106"/>
    <lineage>
        <taxon>Bacteria</taxon>
        <taxon>Pseudomonadati</taxon>
        <taxon>Pseudomonadota</taxon>
        <taxon>Gammaproteobacteria</taxon>
        <taxon>Oceanospirillales</taxon>
        <taxon>Oceanospirillaceae</taxon>
        <taxon>Marinobacterium</taxon>
    </lineage>
</organism>
<evidence type="ECO:0000256" key="3">
    <source>
        <dbReference type="ARBA" id="ARBA00023002"/>
    </source>
</evidence>
<feature type="signal peptide" evidence="6">
    <location>
        <begin position="1"/>
        <end position="22"/>
    </location>
</feature>
<feature type="active site" evidence="4">
    <location>
        <position position="63"/>
    </location>
</feature>
<dbReference type="OrthoDB" id="9785502at2"/>
<dbReference type="GO" id="GO:0034599">
    <property type="term" value="P:cellular response to oxidative stress"/>
    <property type="evidence" value="ECO:0007669"/>
    <property type="project" value="TreeGrafter"/>
</dbReference>